<comment type="caution">
    <text evidence="1">The sequence shown here is derived from an EMBL/GenBank/DDBJ whole genome shotgun (WGS) entry which is preliminary data.</text>
</comment>
<accession>A0A9X5C8Y0</accession>
<sequence>MTTTKRKLDINGIPAVLWGGPSKRLYLYVHGQGGCKEETAAFADVACRFGWQVLSMDLPKHGERINGTVEFEPWSIVPELSGIMDFVKDRWKYISLYASSIGAWFSMLSFGNEPLKNCLFVSPVLDMKELMLKMMEWEGVSQTQLEEQRLIPTDFGQTLSWEYWKYVLENPIKQWNFPTKILYGENDKMIDRCHVEQFTKKFGCNLTIAEDCEHWFHTEYHLNIMRDWIRKEIDCKKVILKER</sequence>
<proteinExistence type="predicted"/>
<reference evidence="1 2" key="1">
    <citation type="submission" date="2019-07" db="EMBL/GenBank/DDBJ databases">
        <title>Draft genome sequences of 15 bacterial species constituting the stable defined intestinal microbiota of the GM15 gnotobiotic mouse model.</title>
        <authorList>
            <person name="Elie C."/>
            <person name="Mathieu A."/>
            <person name="Saliou A."/>
            <person name="Darnaud M."/>
            <person name="Leulier F."/>
            <person name="Tamellini A."/>
        </authorList>
    </citation>
    <scope>NUCLEOTIDE SEQUENCE [LARGE SCALE GENOMIC DNA]</scope>
    <source>
        <strain evidence="2">ASF 502</strain>
    </source>
</reference>
<evidence type="ECO:0000313" key="1">
    <source>
        <dbReference type="EMBL" id="NDO69920.1"/>
    </source>
</evidence>
<dbReference type="SUPFAM" id="SSF53474">
    <property type="entry name" value="alpha/beta-Hydrolases"/>
    <property type="match status" value="1"/>
</dbReference>
<dbReference type="Gene3D" id="3.40.50.1820">
    <property type="entry name" value="alpha/beta hydrolase"/>
    <property type="match status" value="1"/>
</dbReference>
<keyword evidence="1" id="KW-0378">Hydrolase</keyword>
<dbReference type="RefSeq" id="WP_162205725.1">
    <property type="nucleotide sequence ID" value="NZ_VIRB01000088.1"/>
</dbReference>
<protein>
    <submittedName>
        <fullName evidence="1">Alpha/beta hydrolase</fullName>
    </submittedName>
</protein>
<dbReference type="AlphaFoldDB" id="A0A9X5C8Y0"/>
<organism evidence="1 2">
    <name type="scientific">Schaedlerella arabinosiphila</name>
    <dbReference type="NCBI Taxonomy" id="2044587"/>
    <lineage>
        <taxon>Bacteria</taxon>
        <taxon>Bacillati</taxon>
        <taxon>Bacillota</taxon>
        <taxon>Clostridia</taxon>
        <taxon>Lachnospirales</taxon>
        <taxon>Lachnospiraceae</taxon>
        <taxon>Schaedlerella</taxon>
    </lineage>
</organism>
<dbReference type="GO" id="GO:0016787">
    <property type="term" value="F:hydrolase activity"/>
    <property type="evidence" value="ECO:0007669"/>
    <property type="project" value="UniProtKB-KW"/>
</dbReference>
<gene>
    <name evidence="1" type="ORF">FMM80_15070</name>
</gene>
<dbReference type="EMBL" id="VIRB01000088">
    <property type="protein sequence ID" value="NDO69920.1"/>
    <property type="molecule type" value="Genomic_DNA"/>
</dbReference>
<name>A0A9X5C8Y0_9FIRM</name>
<evidence type="ECO:0000313" key="2">
    <source>
        <dbReference type="Proteomes" id="UP000474104"/>
    </source>
</evidence>
<dbReference type="Proteomes" id="UP000474104">
    <property type="component" value="Unassembled WGS sequence"/>
</dbReference>
<dbReference type="InterPro" id="IPR029058">
    <property type="entry name" value="AB_hydrolase_fold"/>
</dbReference>